<dbReference type="Pfam" id="PF00890">
    <property type="entry name" value="FAD_binding_2"/>
    <property type="match status" value="1"/>
</dbReference>
<dbReference type="PANTHER" id="PTHR43400">
    <property type="entry name" value="FUMARATE REDUCTASE"/>
    <property type="match status" value="1"/>
</dbReference>
<sequence>MTRGPDVIVLGFGCAGAAAAIEAAAAGADVLVLEKASAGGGSSAMSGGEIYLGGGTSTQVAAGVSDTVEDMYAFLVAALGPNADEAKLRAYCEGSVAHHDWLLAQGVEFRPSVWDRPTWMPSGDDGLMWMGERGWPYSQLARPAPRGHRPPTGHYGGWLLMDKLITAALAAGARVAADTSATSLIVADGRVVGVRARRYGELIEYRARRGVVITTGGFVDNEAMLAAHAPRLLGHGKVSDGNDDGSGIAMALAIGAGLRNMAAVQVAMTIVPELTARGMIVNALGQRFINEDVYPGLISQAAVLHQPGPYWVLIDEDGFESVAEADRWGARPRFVAESLAELERSCGLPSGSLELTVGTYNHWAADRADPYFHKAADWLRPLRPPFAALDPRMGFAAKDFASSAPSSGATGFTIGGLATTLDGAVVDVRGEVIGGLFAAGRAAAGLHGAGYISGTSLGDGTFFGRRAGAAAAGWGA</sequence>
<dbReference type="InterPro" id="IPR036188">
    <property type="entry name" value="FAD/NAD-bd_sf"/>
</dbReference>
<dbReference type="RefSeq" id="WP_269442889.1">
    <property type="nucleotide sequence ID" value="NZ_CP097463.1"/>
</dbReference>
<organism evidence="6 7">
    <name type="scientific">Jatrophihabitans cynanchi</name>
    <dbReference type="NCBI Taxonomy" id="2944128"/>
    <lineage>
        <taxon>Bacteria</taxon>
        <taxon>Bacillati</taxon>
        <taxon>Actinomycetota</taxon>
        <taxon>Actinomycetes</taxon>
        <taxon>Jatrophihabitantales</taxon>
        <taxon>Jatrophihabitantaceae</taxon>
        <taxon>Jatrophihabitans</taxon>
    </lineage>
</organism>
<comment type="cofactor">
    <cofactor evidence="1">
        <name>FAD</name>
        <dbReference type="ChEBI" id="CHEBI:57692"/>
    </cofactor>
</comment>
<dbReference type="InterPro" id="IPR027477">
    <property type="entry name" value="Succ_DH/fumarate_Rdtase_cat_sf"/>
</dbReference>
<gene>
    <name evidence="6" type="ORF">M6B22_17710</name>
</gene>
<dbReference type="InterPro" id="IPR050315">
    <property type="entry name" value="FAD-oxidoreductase_2"/>
</dbReference>
<evidence type="ECO:0000256" key="1">
    <source>
        <dbReference type="ARBA" id="ARBA00001974"/>
    </source>
</evidence>
<keyword evidence="2" id="KW-0285">Flavoprotein</keyword>
<evidence type="ECO:0000256" key="4">
    <source>
        <dbReference type="ARBA" id="ARBA00023002"/>
    </source>
</evidence>
<dbReference type="EMBL" id="CP097463">
    <property type="protein sequence ID" value="WAX56357.1"/>
    <property type="molecule type" value="Genomic_DNA"/>
</dbReference>
<dbReference type="NCBIfam" id="NF005510">
    <property type="entry name" value="PRK07121.1-3"/>
    <property type="match status" value="1"/>
</dbReference>
<keyword evidence="4" id="KW-0560">Oxidoreductase</keyword>
<feature type="domain" description="FAD-dependent oxidoreductase 2 FAD-binding" evidence="5">
    <location>
        <begin position="6"/>
        <end position="457"/>
    </location>
</feature>
<dbReference type="PANTHER" id="PTHR43400:SF10">
    <property type="entry name" value="3-OXOSTEROID 1-DEHYDROGENASE"/>
    <property type="match status" value="1"/>
</dbReference>
<dbReference type="SUPFAM" id="SSF56425">
    <property type="entry name" value="Succinate dehydrogenase/fumarate reductase flavoprotein, catalytic domain"/>
    <property type="match status" value="1"/>
</dbReference>
<dbReference type="Gene3D" id="3.50.50.60">
    <property type="entry name" value="FAD/NAD(P)-binding domain"/>
    <property type="match status" value="1"/>
</dbReference>
<dbReference type="InterPro" id="IPR003953">
    <property type="entry name" value="FAD-dep_OxRdtase_2_FAD-bd"/>
</dbReference>
<dbReference type="Proteomes" id="UP001164693">
    <property type="component" value="Chromosome"/>
</dbReference>
<protein>
    <submittedName>
        <fullName evidence="6">FAD-dependent oxidoreductase</fullName>
    </submittedName>
</protein>
<accession>A0ABY7JYG6</accession>
<evidence type="ECO:0000256" key="2">
    <source>
        <dbReference type="ARBA" id="ARBA00022630"/>
    </source>
</evidence>
<dbReference type="Gene3D" id="3.90.700.10">
    <property type="entry name" value="Succinate dehydrogenase/fumarate reductase flavoprotein, catalytic domain"/>
    <property type="match status" value="1"/>
</dbReference>
<evidence type="ECO:0000313" key="7">
    <source>
        <dbReference type="Proteomes" id="UP001164693"/>
    </source>
</evidence>
<evidence type="ECO:0000256" key="3">
    <source>
        <dbReference type="ARBA" id="ARBA00022827"/>
    </source>
</evidence>
<dbReference type="PRINTS" id="PR00411">
    <property type="entry name" value="PNDRDTASEI"/>
</dbReference>
<keyword evidence="7" id="KW-1185">Reference proteome</keyword>
<keyword evidence="3" id="KW-0274">FAD</keyword>
<evidence type="ECO:0000259" key="5">
    <source>
        <dbReference type="Pfam" id="PF00890"/>
    </source>
</evidence>
<evidence type="ECO:0000313" key="6">
    <source>
        <dbReference type="EMBL" id="WAX56357.1"/>
    </source>
</evidence>
<reference evidence="6" key="1">
    <citation type="submission" date="2022-05" db="EMBL/GenBank/DDBJ databases">
        <title>Jatrophihabitans sp. SB3-54 whole genome sequence.</title>
        <authorList>
            <person name="Suh M.K."/>
            <person name="Eom M.K."/>
            <person name="Kim J.S."/>
            <person name="Kim H.S."/>
            <person name="Do H.E."/>
            <person name="Shin Y.K."/>
            <person name="Lee J.-S."/>
        </authorList>
    </citation>
    <scope>NUCLEOTIDE SEQUENCE</scope>
    <source>
        <strain evidence="6">SB3-54</strain>
    </source>
</reference>
<proteinExistence type="predicted"/>
<dbReference type="SUPFAM" id="SSF51905">
    <property type="entry name" value="FAD/NAD(P)-binding domain"/>
    <property type="match status" value="1"/>
</dbReference>
<name>A0ABY7JYG6_9ACTN</name>